<dbReference type="SMART" id="SM00984">
    <property type="entry name" value="UDPG_MGDP_dh_C"/>
    <property type="match status" value="1"/>
</dbReference>
<evidence type="ECO:0000256" key="4">
    <source>
        <dbReference type="ARBA" id="ARBA00023027"/>
    </source>
</evidence>
<dbReference type="InterPro" id="IPR001732">
    <property type="entry name" value="UDP-Glc/GDP-Man_DH_N"/>
</dbReference>
<dbReference type="InterPro" id="IPR017476">
    <property type="entry name" value="UDP-Glc/GDP-Man"/>
</dbReference>
<reference evidence="9 10" key="1">
    <citation type="submission" date="2007-10" db="EMBL/GenBank/DDBJ databases">
        <title>Complete sequence of Caldivirga maquilingensis IC-167.</title>
        <authorList>
            <consortium name="US DOE Joint Genome Institute"/>
            <person name="Copeland A."/>
            <person name="Lucas S."/>
            <person name="Lapidus A."/>
            <person name="Barry K."/>
            <person name="Glavina del Rio T."/>
            <person name="Dalin E."/>
            <person name="Tice H."/>
            <person name="Pitluck S."/>
            <person name="Saunders E."/>
            <person name="Brettin T."/>
            <person name="Bruce D."/>
            <person name="Detter J.C."/>
            <person name="Han C."/>
            <person name="Schmutz J."/>
            <person name="Larimer F."/>
            <person name="Land M."/>
            <person name="Hauser L."/>
            <person name="Kyrpides N."/>
            <person name="Ivanova N."/>
            <person name="Biddle J.F."/>
            <person name="Zhang Z."/>
            <person name="Fitz-Gibbon S.T."/>
            <person name="Lowe T.M."/>
            <person name="Saltikov C."/>
            <person name="House C.H."/>
            <person name="Richardson P."/>
        </authorList>
    </citation>
    <scope>NUCLEOTIDE SEQUENCE [LARGE SCALE GENOMIC DNA]</scope>
    <source>
        <strain evidence="10">ATCC 700844 / DSM 13496 / JCM 10307 / IC-167</strain>
    </source>
</reference>
<dbReference type="KEGG" id="cma:Cmaq_1952"/>
<dbReference type="PIRSF" id="PIRSF500136">
    <property type="entry name" value="UDP_ManNAc_DH"/>
    <property type="match status" value="1"/>
</dbReference>
<name>A8MBN5_CALMQ</name>
<dbReference type="PANTHER" id="PTHR43491">
    <property type="entry name" value="UDP-N-ACETYL-D-MANNOSAMINE DEHYDROGENASE"/>
    <property type="match status" value="1"/>
</dbReference>
<comment type="catalytic activity">
    <reaction evidence="6">
        <text>UDP-N-acetyl-alpha-D-mannosamine + 2 NAD(+) + H2O = UDP-N-acetyl-alpha-D-mannosaminouronate + 2 NADH + 3 H(+)</text>
        <dbReference type="Rhea" id="RHEA:25780"/>
        <dbReference type="ChEBI" id="CHEBI:15377"/>
        <dbReference type="ChEBI" id="CHEBI:15378"/>
        <dbReference type="ChEBI" id="CHEBI:57540"/>
        <dbReference type="ChEBI" id="CHEBI:57945"/>
        <dbReference type="ChEBI" id="CHEBI:68623"/>
        <dbReference type="ChEBI" id="CHEBI:70731"/>
        <dbReference type="EC" id="1.1.1.336"/>
    </reaction>
</comment>
<organism evidence="9 10">
    <name type="scientific">Caldivirga maquilingensis (strain ATCC 700844 / DSM 13496 / JCM 10307 / IC-167)</name>
    <dbReference type="NCBI Taxonomy" id="397948"/>
    <lineage>
        <taxon>Archaea</taxon>
        <taxon>Thermoproteota</taxon>
        <taxon>Thermoprotei</taxon>
        <taxon>Thermoproteales</taxon>
        <taxon>Thermoproteaceae</taxon>
        <taxon>Caldivirga</taxon>
    </lineage>
</organism>
<protein>
    <recommendedName>
        <fullName evidence="2">UDP-N-acetyl-D-mannosamine dehydrogenase</fullName>
        <ecNumber evidence="1">1.1.1.336</ecNumber>
    </recommendedName>
    <alternativeName>
        <fullName evidence="5">UDP-ManNAc 6-dehydrogenase</fullName>
    </alternativeName>
</protein>
<sequence length="460" mass="50012">MGNLNLLLMSNEDLVNALRSGSLTVSVYGMGYVGTAIAAVWLRAGARVIGVDVDAEKIKKLDACELKLSDRQVEEELRRLKDRISYTTDGVEASRLSNVKIVTVPVYLGKDKRPIFDSFKASIENIARGLKVGDLVIIESSVPPGTTMDVALPILERISGLRVERDYALAYSPERIYVGRAIADIEERYPKVIGGVGPISSRVASTLYGAIARKGTLILSNPTAAEFEKLAEGAYRDVNIALANELAQLARLLGLDFDEIREAANSQPYSNIHKPGPGVGGSCIPVYPYFLMYAAERAGFNMKLVQTARGINEYAPAYVAELIKTAAGELGVSRPRVAVLGLAFRGNVDDTRLSPSYDIINYLRGSMDIIVHDPYVKFDKTLEEWGIRLTNSIEDALKGANIVVIATDHSDYGGLTLSRIIQLTGLSSIAVVDSRHMIKDWRNPPPGVVYLAVGRPTAKA</sequence>
<dbReference type="GeneID" id="5709856"/>
<feature type="domain" description="UDP-glucose/GDP-mannose dehydrogenase C-terminal" evidence="8">
    <location>
        <begin position="338"/>
        <end position="440"/>
    </location>
</feature>
<accession>A8MBN5</accession>
<dbReference type="InterPro" id="IPR028359">
    <property type="entry name" value="UDP_ManNAc/GlcNAc_DH"/>
</dbReference>
<dbReference type="InterPro" id="IPR036291">
    <property type="entry name" value="NAD(P)-bd_dom_sf"/>
</dbReference>
<dbReference type="SUPFAM" id="SSF51735">
    <property type="entry name" value="NAD(P)-binding Rossmann-fold domains"/>
    <property type="match status" value="1"/>
</dbReference>
<dbReference type="Pfam" id="PF03721">
    <property type="entry name" value="UDPG_MGDP_dh_N"/>
    <property type="match status" value="1"/>
</dbReference>
<dbReference type="PANTHER" id="PTHR43491:SF5">
    <property type="entry name" value="UDP-N-ACETYL-D-MANNOSAMINE DEHYDROGENASE"/>
    <property type="match status" value="1"/>
</dbReference>
<dbReference type="AlphaFoldDB" id="A8MBN5"/>
<evidence type="ECO:0000313" key="9">
    <source>
        <dbReference type="EMBL" id="ABW02768.1"/>
    </source>
</evidence>
<dbReference type="SUPFAM" id="SSF52413">
    <property type="entry name" value="UDP-glucose/GDP-mannose dehydrogenase C-terminal domain"/>
    <property type="match status" value="1"/>
</dbReference>
<dbReference type="GO" id="GO:0089714">
    <property type="term" value="F:UDP-N-acetyl-D-mannosamine dehydrogenase activity"/>
    <property type="evidence" value="ECO:0007669"/>
    <property type="project" value="UniProtKB-EC"/>
</dbReference>
<dbReference type="PIRSF" id="PIRSF000124">
    <property type="entry name" value="UDPglc_GDPman_dh"/>
    <property type="match status" value="1"/>
</dbReference>
<dbReference type="EMBL" id="CP000852">
    <property type="protein sequence ID" value="ABW02768.1"/>
    <property type="molecule type" value="Genomic_DNA"/>
</dbReference>
<dbReference type="EC" id="1.1.1.336" evidence="1"/>
<keyword evidence="4" id="KW-0520">NAD</keyword>
<dbReference type="InterPro" id="IPR008927">
    <property type="entry name" value="6-PGluconate_DH-like_C_sf"/>
</dbReference>
<dbReference type="InterPro" id="IPR014027">
    <property type="entry name" value="UDP-Glc/GDP-Man_DH_C"/>
</dbReference>
<dbReference type="GO" id="GO:0051287">
    <property type="term" value="F:NAD binding"/>
    <property type="evidence" value="ECO:0007669"/>
    <property type="project" value="InterPro"/>
</dbReference>
<proteinExistence type="inferred from homology"/>
<evidence type="ECO:0000313" key="10">
    <source>
        <dbReference type="Proteomes" id="UP000001137"/>
    </source>
</evidence>
<dbReference type="NCBIfam" id="TIGR03026">
    <property type="entry name" value="NDP-sugDHase"/>
    <property type="match status" value="1"/>
</dbReference>
<evidence type="ECO:0000256" key="5">
    <source>
        <dbReference type="ARBA" id="ARBA00030172"/>
    </source>
</evidence>
<dbReference type="SUPFAM" id="SSF48179">
    <property type="entry name" value="6-phosphogluconate dehydrogenase C-terminal domain-like"/>
    <property type="match status" value="1"/>
</dbReference>
<comment type="similarity">
    <text evidence="7">Belongs to the UDP-glucose/GDP-mannose dehydrogenase family.</text>
</comment>
<keyword evidence="3" id="KW-0560">Oxidoreductase</keyword>
<dbReference type="InterPro" id="IPR036220">
    <property type="entry name" value="UDP-Glc/GDP-Man_DH_C_sf"/>
</dbReference>
<evidence type="ECO:0000256" key="7">
    <source>
        <dbReference type="PIRNR" id="PIRNR000124"/>
    </source>
</evidence>
<dbReference type="HOGENOM" id="CLU_023810_3_2_2"/>
<evidence type="ECO:0000259" key="8">
    <source>
        <dbReference type="SMART" id="SM00984"/>
    </source>
</evidence>
<dbReference type="InterPro" id="IPR014026">
    <property type="entry name" value="UDP-Glc/GDP-Man_DH_dimer"/>
</dbReference>
<dbReference type="GO" id="GO:0016628">
    <property type="term" value="F:oxidoreductase activity, acting on the CH-CH group of donors, NAD or NADP as acceptor"/>
    <property type="evidence" value="ECO:0007669"/>
    <property type="project" value="InterPro"/>
</dbReference>
<gene>
    <name evidence="9" type="ordered locus">Cmaq_1952</name>
</gene>
<evidence type="ECO:0000256" key="1">
    <source>
        <dbReference type="ARBA" id="ARBA00012935"/>
    </source>
</evidence>
<dbReference type="STRING" id="397948.Cmaq_1952"/>
<dbReference type="Proteomes" id="UP000001137">
    <property type="component" value="Chromosome"/>
</dbReference>
<dbReference type="GO" id="GO:0000271">
    <property type="term" value="P:polysaccharide biosynthetic process"/>
    <property type="evidence" value="ECO:0007669"/>
    <property type="project" value="InterPro"/>
</dbReference>
<dbReference type="RefSeq" id="WP_012186987.1">
    <property type="nucleotide sequence ID" value="NC_009954.1"/>
</dbReference>
<dbReference type="Pfam" id="PF03720">
    <property type="entry name" value="UDPG_MGDP_dh_C"/>
    <property type="match status" value="1"/>
</dbReference>
<evidence type="ECO:0000256" key="2">
    <source>
        <dbReference type="ARBA" id="ARBA00016796"/>
    </source>
</evidence>
<dbReference type="eggNOG" id="arCOG00252">
    <property type="taxonomic scope" value="Archaea"/>
</dbReference>
<evidence type="ECO:0000256" key="6">
    <source>
        <dbReference type="ARBA" id="ARBA00049130"/>
    </source>
</evidence>
<evidence type="ECO:0000256" key="3">
    <source>
        <dbReference type="ARBA" id="ARBA00023002"/>
    </source>
</evidence>
<dbReference type="Pfam" id="PF00984">
    <property type="entry name" value="UDPG_MGDP_dh"/>
    <property type="match status" value="1"/>
</dbReference>
<dbReference type="Gene3D" id="3.40.50.720">
    <property type="entry name" value="NAD(P)-binding Rossmann-like Domain"/>
    <property type="match status" value="2"/>
</dbReference>
<keyword evidence="10" id="KW-1185">Reference proteome</keyword>